<protein>
    <submittedName>
        <fullName evidence="2">Uncharacterized protein</fullName>
    </submittedName>
</protein>
<evidence type="ECO:0000313" key="3">
    <source>
        <dbReference type="Proteomes" id="UP001558613"/>
    </source>
</evidence>
<comment type="caution">
    <text evidence="2">The sequence shown here is derived from an EMBL/GenBank/DDBJ whole genome shotgun (WGS) entry which is preliminary data.</text>
</comment>
<sequence length="123" mass="13267">MPLIQGQPLTSSESELITRFARNVGLRVEIFRSLVFLPKLPHGLADGFSEWLFPVESNLTGDSGVALGCTNTVSIRRRFKTAMGELDLGRVCSEPLMRVADSEEDTSSVINSGGTRRAAAAAN</sequence>
<reference evidence="2 3" key="1">
    <citation type="submission" date="2023-09" db="EMBL/GenBank/DDBJ databases">
        <authorList>
            <person name="Wang M."/>
        </authorList>
    </citation>
    <scope>NUCLEOTIDE SEQUENCE [LARGE SCALE GENOMIC DNA]</scope>
    <source>
        <strain evidence="2">GT-2023</strain>
        <tissue evidence="2">Liver</tissue>
    </source>
</reference>
<evidence type="ECO:0000313" key="2">
    <source>
        <dbReference type="EMBL" id="KAL1247691.1"/>
    </source>
</evidence>
<dbReference type="EMBL" id="JAYMGO010000025">
    <property type="protein sequence ID" value="KAL1247691.1"/>
    <property type="molecule type" value="Genomic_DNA"/>
</dbReference>
<evidence type="ECO:0000256" key="1">
    <source>
        <dbReference type="SAM" id="MobiDB-lite"/>
    </source>
</evidence>
<proteinExistence type="predicted"/>
<gene>
    <name evidence="2" type="ORF">QQF64_023067</name>
</gene>
<accession>A0ABR3L6M8</accession>
<dbReference type="Proteomes" id="UP001558613">
    <property type="component" value="Unassembled WGS sequence"/>
</dbReference>
<keyword evidence="3" id="KW-1185">Reference proteome</keyword>
<name>A0ABR3L6M8_9TELE</name>
<feature type="region of interest" description="Disordered" evidence="1">
    <location>
        <begin position="102"/>
        <end position="123"/>
    </location>
</feature>
<organism evidence="2 3">
    <name type="scientific">Cirrhinus molitorella</name>
    <name type="common">mud carp</name>
    <dbReference type="NCBI Taxonomy" id="172907"/>
    <lineage>
        <taxon>Eukaryota</taxon>
        <taxon>Metazoa</taxon>
        <taxon>Chordata</taxon>
        <taxon>Craniata</taxon>
        <taxon>Vertebrata</taxon>
        <taxon>Euteleostomi</taxon>
        <taxon>Actinopterygii</taxon>
        <taxon>Neopterygii</taxon>
        <taxon>Teleostei</taxon>
        <taxon>Ostariophysi</taxon>
        <taxon>Cypriniformes</taxon>
        <taxon>Cyprinidae</taxon>
        <taxon>Labeoninae</taxon>
        <taxon>Labeonini</taxon>
        <taxon>Cirrhinus</taxon>
    </lineage>
</organism>